<dbReference type="InterPro" id="IPR000648">
    <property type="entry name" value="Oxysterol-bd"/>
</dbReference>
<reference evidence="2" key="1">
    <citation type="submission" date="2015-12" db="EMBL/GenBank/DDBJ databases">
        <title>De novo transcriptome assembly of four potential Pierce s Disease insect vectors from Arizona vineyards.</title>
        <authorList>
            <person name="Tassone E.E."/>
        </authorList>
    </citation>
    <scope>NUCLEOTIDE SEQUENCE</scope>
</reference>
<evidence type="ECO:0008006" key="4">
    <source>
        <dbReference type="Google" id="ProtNLM"/>
    </source>
</evidence>
<feature type="region of interest" description="Disordered" evidence="1">
    <location>
        <begin position="146"/>
        <end position="174"/>
    </location>
</feature>
<gene>
    <name evidence="3" type="ORF">g.39165</name>
    <name evidence="2" type="ORF">g.39167</name>
</gene>
<accession>A0A1B6C4U7</accession>
<dbReference type="FunFam" id="3.30.70.3490:FF:000015">
    <property type="entry name" value="Oxysterol-binding protein"/>
    <property type="match status" value="1"/>
</dbReference>
<feature type="region of interest" description="Disordered" evidence="1">
    <location>
        <begin position="53"/>
        <end position="81"/>
    </location>
</feature>
<dbReference type="GO" id="GO:0097038">
    <property type="term" value="C:perinuclear endoplasmic reticulum"/>
    <property type="evidence" value="ECO:0007669"/>
    <property type="project" value="TreeGrafter"/>
</dbReference>
<sequence>MRNTPKRMPINSGTTTFFNRAAEPKPNTDSPVHTPKKVLAKLNSLKMSSFRSMSMSLADNNTSEDNEDGGESSEGIPKCDSTYSIDIQHSTTLWEANPRPENSGDFYQFTSFAMSLNEIEPGMEKKLCPTDCRLRPDMRKLESGDLDAAASEKVRLEEKQREARKARKGKKGQEWTPRWFCHGENPYTGNDDWLYAGGYWDRNFSGSPDIF</sequence>
<dbReference type="Pfam" id="PF01237">
    <property type="entry name" value="Oxysterol_BP"/>
    <property type="match status" value="1"/>
</dbReference>
<dbReference type="SUPFAM" id="SSF144000">
    <property type="entry name" value="Oxysterol-binding protein-like"/>
    <property type="match status" value="1"/>
</dbReference>
<organism evidence="2">
    <name type="scientific">Clastoptera arizonana</name>
    <name type="common">Arizona spittle bug</name>
    <dbReference type="NCBI Taxonomy" id="38151"/>
    <lineage>
        <taxon>Eukaryota</taxon>
        <taxon>Metazoa</taxon>
        <taxon>Ecdysozoa</taxon>
        <taxon>Arthropoda</taxon>
        <taxon>Hexapoda</taxon>
        <taxon>Insecta</taxon>
        <taxon>Pterygota</taxon>
        <taxon>Neoptera</taxon>
        <taxon>Paraneoptera</taxon>
        <taxon>Hemiptera</taxon>
        <taxon>Auchenorrhyncha</taxon>
        <taxon>Cercopoidea</taxon>
        <taxon>Clastopteridae</taxon>
        <taxon>Clastoptera</taxon>
    </lineage>
</organism>
<dbReference type="GO" id="GO:0005886">
    <property type="term" value="C:plasma membrane"/>
    <property type="evidence" value="ECO:0007669"/>
    <property type="project" value="TreeGrafter"/>
</dbReference>
<feature type="compositionally biased region" description="Basic and acidic residues" evidence="1">
    <location>
        <begin position="150"/>
        <end position="163"/>
    </location>
</feature>
<proteinExistence type="predicted"/>
<name>A0A1B6C4U7_9HEMI</name>
<protein>
    <recommendedName>
        <fullName evidence="4">Oxysterol-binding protein</fullName>
    </recommendedName>
</protein>
<evidence type="ECO:0000256" key="1">
    <source>
        <dbReference type="SAM" id="MobiDB-lite"/>
    </source>
</evidence>
<dbReference type="EMBL" id="GEDC01028770">
    <property type="protein sequence ID" value="JAS08528.1"/>
    <property type="molecule type" value="Transcribed_RNA"/>
</dbReference>
<evidence type="ECO:0000313" key="3">
    <source>
        <dbReference type="EMBL" id="JAS31460.1"/>
    </source>
</evidence>
<dbReference type="AlphaFoldDB" id="A0A1B6C4U7"/>
<evidence type="ECO:0000313" key="2">
    <source>
        <dbReference type="EMBL" id="JAS08528.1"/>
    </source>
</evidence>
<dbReference type="PANTHER" id="PTHR10972">
    <property type="entry name" value="OXYSTEROL-BINDING PROTEIN-RELATED"/>
    <property type="match status" value="1"/>
</dbReference>
<dbReference type="PANTHER" id="PTHR10972:SF209">
    <property type="entry name" value="OXYSTEROL-BINDING PROTEIN"/>
    <property type="match status" value="1"/>
</dbReference>
<dbReference type="Gene3D" id="3.30.70.3490">
    <property type="match status" value="1"/>
</dbReference>
<feature type="compositionally biased region" description="Acidic residues" evidence="1">
    <location>
        <begin position="62"/>
        <end position="71"/>
    </location>
</feature>
<dbReference type="GO" id="GO:0032934">
    <property type="term" value="F:sterol binding"/>
    <property type="evidence" value="ECO:0007669"/>
    <property type="project" value="TreeGrafter"/>
</dbReference>
<dbReference type="EMBL" id="GEDC01005838">
    <property type="protein sequence ID" value="JAS31460.1"/>
    <property type="molecule type" value="Transcribed_RNA"/>
</dbReference>
<dbReference type="GO" id="GO:0005829">
    <property type="term" value="C:cytosol"/>
    <property type="evidence" value="ECO:0007669"/>
    <property type="project" value="TreeGrafter"/>
</dbReference>
<dbReference type="InterPro" id="IPR037239">
    <property type="entry name" value="OSBP_sf"/>
</dbReference>
<feature type="region of interest" description="Disordered" evidence="1">
    <location>
        <begin position="1"/>
        <end position="35"/>
    </location>
</feature>